<protein>
    <recommendedName>
        <fullName evidence="3">DUF5017 domain-containing protein</fullName>
    </recommendedName>
</protein>
<accession>A0AAX1MY87</accession>
<keyword evidence="2" id="KW-1185">Reference proteome</keyword>
<organism evidence="1 2">
    <name type="scientific">Flammeovirga yaeyamensis</name>
    <dbReference type="NCBI Taxonomy" id="367791"/>
    <lineage>
        <taxon>Bacteria</taxon>
        <taxon>Pseudomonadati</taxon>
        <taxon>Bacteroidota</taxon>
        <taxon>Cytophagia</taxon>
        <taxon>Cytophagales</taxon>
        <taxon>Flammeovirgaceae</taxon>
        <taxon>Flammeovirga</taxon>
    </lineage>
</organism>
<evidence type="ECO:0000313" key="2">
    <source>
        <dbReference type="Proteomes" id="UP000678679"/>
    </source>
</evidence>
<reference evidence="1 2" key="1">
    <citation type="submission" date="2021-05" db="EMBL/GenBank/DDBJ databases">
        <title>Comparative genomic studies on the polysaccharide-degrading batcterial strains of the Flammeovirga genus.</title>
        <authorList>
            <person name="Zewei F."/>
            <person name="Zheng Z."/>
            <person name="Yu L."/>
            <person name="Ruyue G."/>
            <person name="Yanhong M."/>
            <person name="Yuanyuan C."/>
            <person name="Jingyan G."/>
            <person name="Wenjun H."/>
        </authorList>
    </citation>
    <scope>NUCLEOTIDE SEQUENCE [LARGE SCALE GENOMIC DNA]</scope>
    <source>
        <strain evidence="1 2">NBRC:100898</strain>
    </source>
</reference>
<proteinExistence type="predicted"/>
<dbReference type="Proteomes" id="UP000678679">
    <property type="component" value="Chromosome 1"/>
</dbReference>
<dbReference type="RefSeq" id="WP_169663304.1">
    <property type="nucleotide sequence ID" value="NZ_CP076132.1"/>
</dbReference>
<dbReference type="AlphaFoldDB" id="A0AAX1MY87"/>
<evidence type="ECO:0000313" key="1">
    <source>
        <dbReference type="EMBL" id="QWG00268.1"/>
    </source>
</evidence>
<name>A0AAX1MY87_9BACT</name>
<dbReference type="KEGG" id="fya:KMW28_11455"/>
<evidence type="ECO:0008006" key="3">
    <source>
        <dbReference type="Google" id="ProtNLM"/>
    </source>
</evidence>
<dbReference type="PROSITE" id="PS51257">
    <property type="entry name" value="PROKAR_LIPOPROTEIN"/>
    <property type="match status" value="1"/>
</dbReference>
<sequence length="393" mass="44552">MKKSFLYIIAIAATLFSCDPYKDLHDEANKNIADQRDNDAIPTALTISDEDTVFATVENAQKGIPSILSDMYAANHYTDGKIIEVTYSVGTLVEEPEFNEPYTLSQDNYKKFGLELCFGENCYYGFESKSIALDTVNILLDSVYAAEEDGFLVMSVYDVFVDYTDGLIEDAVELERVHTAYIKEEGKFEVYEGSPELYMLYAEDYDEMGSPGKYNNFSSSDAPENYLPQFAAKYAPYAQEGHTIQFLFKYYAGRDLGTITKSMVYTKSTAWDQVAPLYGQQNMDKFKYKSEENSWKVSLAVVVTLTGADYAVTGDEQYSNFGYYDNVAGEYPEGTPVDNIIDAKINHILNENYPQHKVADQEVTVYYNYYDNGTNEVSRNYIYDAGSETFVRQ</sequence>
<dbReference type="EMBL" id="CP076132">
    <property type="protein sequence ID" value="QWG00268.1"/>
    <property type="molecule type" value="Genomic_DNA"/>
</dbReference>
<gene>
    <name evidence="1" type="ORF">KMW28_11455</name>
</gene>